<protein>
    <recommendedName>
        <fullName evidence="4">Sel1 repeat family protein</fullName>
    </recommendedName>
</protein>
<evidence type="ECO:0008006" key="4">
    <source>
        <dbReference type="Google" id="ProtNLM"/>
    </source>
</evidence>
<dbReference type="OrthoDB" id="418134at2759"/>
<dbReference type="InterPro" id="IPR006597">
    <property type="entry name" value="Sel1-like"/>
</dbReference>
<dbReference type="InterPro" id="IPR011990">
    <property type="entry name" value="TPR-like_helical_dom_sf"/>
</dbReference>
<evidence type="ECO:0000313" key="3">
    <source>
        <dbReference type="Proteomes" id="UP000654075"/>
    </source>
</evidence>
<dbReference type="PANTHER" id="PTHR11102">
    <property type="entry name" value="SEL-1-LIKE PROTEIN"/>
    <property type="match status" value="1"/>
</dbReference>
<dbReference type="PANTHER" id="PTHR11102:SF160">
    <property type="entry name" value="ERAD-ASSOCIATED E3 UBIQUITIN-PROTEIN LIGASE COMPONENT HRD3"/>
    <property type="match status" value="1"/>
</dbReference>
<organism evidence="2 3">
    <name type="scientific">Polarella glacialis</name>
    <name type="common">Dinoflagellate</name>
    <dbReference type="NCBI Taxonomy" id="89957"/>
    <lineage>
        <taxon>Eukaryota</taxon>
        <taxon>Sar</taxon>
        <taxon>Alveolata</taxon>
        <taxon>Dinophyceae</taxon>
        <taxon>Suessiales</taxon>
        <taxon>Suessiaceae</taxon>
        <taxon>Polarella</taxon>
    </lineage>
</organism>
<reference evidence="2" key="1">
    <citation type="submission" date="2021-02" db="EMBL/GenBank/DDBJ databases">
        <authorList>
            <person name="Dougan E. K."/>
            <person name="Rhodes N."/>
            <person name="Thang M."/>
            <person name="Chan C."/>
        </authorList>
    </citation>
    <scope>NUCLEOTIDE SEQUENCE</scope>
</reference>
<dbReference type="SMART" id="SM00671">
    <property type="entry name" value="SEL1"/>
    <property type="match status" value="2"/>
</dbReference>
<keyword evidence="3" id="KW-1185">Reference proteome</keyword>
<accession>A0A813GFZ9</accession>
<evidence type="ECO:0000256" key="1">
    <source>
        <dbReference type="ARBA" id="ARBA00038101"/>
    </source>
</evidence>
<proteinExistence type="inferred from homology"/>
<evidence type="ECO:0000313" key="2">
    <source>
        <dbReference type="EMBL" id="CAE8626090.1"/>
    </source>
</evidence>
<sequence length="113" mass="12748">MRMAAESLEVEGAYTFGEMLWHGAGVAKDRQEAVRWFKRSAKAGWPRAQRRIGKLFLKGTLVPKDAKKGKLWLSRAARAGLDVDVEEEEEEEEEVSADAPGVGRKIHWIRAEL</sequence>
<dbReference type="Proteomes" id="UP000654075">
    <property type="component" value="Unassembled WGS sequence"/>
</dbReference>
<gene>
    <name evidence="2" type="ORF">PGLA1383_LOCUS43061</name>
</gene>
<dbReference type="AlphaFoldDB" id="A0A813GFZ9"/>
<name>A0A813GFZ9_POLGL</name>
<dbReference type="Gene3D" id="1.25.40.10">
    <property type="entry name" value="Tetratricopeptide repeat domain"/>
    <property type="match status" value="1"/>
</dbReference>
<dbReference type="InterPro" id="IPR050767">
    <property type="entry name" value="Sel1_AlgK"/>
</dbReference>
<dbReference type="SUPFAM" id="SSF81901">
    <property type="entry name" value="HCP-like"/>
    <property type="match status" value="1"/>
</dbReference>
<comment type="caution">
    <text evidence="2">The sequence shown here is derived from an EMBL/GenBank/DDBJ whole genome shotgun (WGS) entry which is preliminary data.</text>
</comment>
<dbReference type="EMBL" id="CAJNNV010028897">
    <property type="protein sequence ID" value="CAE8626090.1"/>
    <property type="molecule type" value="Genomic_DNA"/>
</dbReference>
<dbReference type="Pfam" id="PF08238">
    <property type="entry name" value="Sel1"/>
    <property type="match status" value="2"/>
</dbReference>
<comment type="similarity">
    <text evidence="1">Belongs to the sel-1 family.</text>
</comment>